<dbReference type="Proteomes" id="UP000251617">
    <property type="component" value="Chromosome"/>
</dbReference>
<gene>
    <name evidence="8" type="ORF">C1S65_09720</name>
</gene>
<comment type="subcellular location">
    <subcellularLocation>
        <location evidence="1">Cell membrane</location>
        <topology evidence="1">Multi-pass membrane protein</topology>
    </subcellularLocation>
</comment>
<evidence type="ECO:0000256" key="5">
    <source>
        <dbReference type="ARBA" id="ARBA00023136"/>
    </source>
</evidence>
<dbReference type="Gene3D" id="1.20.1720.10">
    <property type="entry name" value="Multidrug resistance protein D"/>
    <property type="match status" value="1"/>
</dbReference>
<dbReference type="PROSITE" id="PS50850">
    <property type="entry name" value="MFS"/>
    <property type="match status" value="1"/>
</dbReference>
<dbReference type="PANTHER" id="PTHR43124:SF3">
    <property type="entry name" value="CHLORAMPHENICOL EFFLUX PUMP RV0191"/>
    <property type="match status" value="1"/>
</dbReference>
<evidence type="ECO:0000259" key="7">
    <source>
        <dbReference type="PROSITE" id="PS50850"/>
    </source>
</evidence>
<sequence length="401" mass="42249">MNRPGLSVALLAAVVVPQVGLGIMVPASAQLAEQLQVGLGQVQSTLVMYMVGYALSMVLAGLLCDRYGPRAVQLGGLLLAACGTGLAASATSFLPFMIGRLLQALGGCVGTVTTRMVVREVFTERERMDILTTLASAIAITPCLAPLLGGALLPQFGWRGILGLVGVFNLLVLLVFWRLVPSLPGTGQGVTPGRVLRVYGRNLGNAAFVFHAACISLVWMSYFGFLSSSSYAFQVVLGFSAFEYGALIAICALGYVTGSFLARRLSRQHDLALILAVGAAVGTVGWVGLWLAVHLAGPVAGAFVVPMMAILLSTGMVIPATQAGLLRCVQRDIGLSTGQFFFLQMVSGAAYGFLASHWPHLDVSQLAWLVGAPMVLLTVLTGTASMRRRLRSRAERSVALH</sequence>
<feature type="transmembrane region" description="Helical" evidence="6">
    <location>
        <begin position="46"/>
        <end position="64"/>
    </location>
</feature>
<evidence type="ECO:0000256" key="6">
    <source>
        <dbReference type="SAM" id="Phobius"/>
    </source>
</evidence>
<evidence type="ECO:0000313" key="8">
    <source>
        <dbReference type="EMBL" id="AXA24375.1"/>
    </source>
</evidence>
<evidence type="ECO:0000256" key="4">
    <source>
        <dbReference type="ARBA" id="ARBA00022989"/>
    </source>
</evidence>
<evidence type="ECO:0000313" key="9">
    <source>
        <dbReference type="Proteomes" id="UP000251617"/>
    </source>
</evidence>
<feature type="transmembrane region" description="Helical" evidence="6">
    <location>
        <begin position="366"/>
        <end position="386"/>
    </location>
</feature>
<dbReference type="GO" id="GO:0005886">
    <property type="term" value="C:plasma membrane"/>
    <property type="evidence" value="ECO:0007669"/>
    <property type="project" value="UniProtKB-SubCell"/>
</dbReference>
<keyword evidence="3 6" id="KW-0812">Transmembrane</keyword>
<evidence type="ECO:0000256" key="1">
    <source>
        <dbReference type="ARBA" id="ARBA00004651"/>
    </source>
</evidence>
<feature type="transmembrane region" description="Helical" evidence="6">
    <location>
        <begin position="202"/>
        <end position="225"/>
    </location>
</feature>
<evidence type="ECO:0000256" key="3">
    <source>
        <dbReference type="ARBA" id="ARBA00022692"/>
    </source>
</evidence>
<feature type="transmembrane region" description="Helical" evidence="6">
    <location>
        <begin position="231"/>
        <end position="258"/>
    </location>
</feature>
<dbReference type="InterPro" id="IPR020846">
    <property type="entry name" value="MFS_dom"/>
</dbReference>
<dbReference type="InterPro" id="IPR050189">
    <property type="entry name" value="MFS_Efflux_Transporters"/>
</dbReference>
<feature type="transmembrane region" description="Helical" evidence="6">
    <location>
        <begin position="299"/>
        <end position="321"/>
    </location>
</feature>
<feature type="transmembrane region" description="Helical" evidence="6">
    <location>
        <begin position="270"/>
        <end position="293"/>
    </location>
</feature>
<evidence type="ECO:0000256" key="2">
    <source>
        <dbReference type="ARBA" id="ARBA00022475"/>
    </source>
</evidence>
<dbReference type="Pfam" id="PF07690">
    <property type="entry name" value="MFS_1"/>
    <property type="match status" value="1"/>
</dbReference>
<feature type="transmembrane region" description="Helical" evidence="6">
    <location>
        <begin position="101"/>
        <end position="118"/>
    </location>
</feature>
<feature type="transmembrane region" description="Helical" evidence="6">
    <location>
        <begin position="76"/>
        <end position="95"/>
    </location>
</feature>
<dbReference type="InterPro" id="IPR001958">
    <property type="entry name" value="Tet-R_TetA/multi-R_MdtG-like"/>
</dbReference>
<keyword evidence="4 6" id="KW-1133">Transmembrane helix</keyword>
<dbReference type="PRINTS" id="PR01035">
    <property type="entry name" value="TCRTETA"/>
</dbReference>
<accession>A0AAD0L7W0</accession>
<feature type="transmembrane region" description="Helical" evidence="6">
    <location>
        <begin position="333"/>
        <end position="354"/>
    </location>
</feature>
<protein>
    <recommendedName>
        <fullName evidence="7">Major facilitator superfamily (MFS) profile domain-containing protein</fullName>
    </recommendedName>
</protein>
<feature type="transmembrane region" description="Helical" evidence="6">
    <location>
        <begin position="130"/>
        <end position="149"/>
    </location>
</feature>
<feature type="domain" description="Major facilitator superfamily (MFS) profile" evidence="7">
    <location>
        <begin position="6"/>
        <end position="401"/>
    </location>
</feature>
<dbReference type="AlphaFoldDB" id="A0AAD0L7W0"/>
<dbReference type="InterPro" id="IPR011701">
    <property type="entry name" value="MFS"/>
</dbReference>
<keyword evidence="5 6" id="KW-0472">Membrane</keyword>
<feature type="transmembrane region" description="Helical" evidence="6">
    <location>
        <begin position="161"/>
        <end position="181"/>
    </location>
</feature>
<organism evidence="8 9">
    <name type="scientific">Pseudomonas putida</name>
    <name type="common">Arthrobacter siderocapsulatus</name>
    <dbReference type="NCBI Taxonomy" id="303"/>
    <lineage>
        <taxon>Bacteria</taxon>
        <taxon>Pseudomonadati</taxon>
        <taxon>Pseudomonadota</taxon>
        <taxon>Gammaproteobacteria</taxon>
        <taxon>Pseudomonadales</taxon>
        <taxon>Pseudomonadaceae</taxon>
        <taxon>Pseudomonas</taxon>
    </lineage>
</organism>
<proteinExistence type="predicted"/>
<reference evidence="8 9" key="1">
    <citation type="submission" date="2018-06" db="EMBL/GenBank/DDBJ databases">
        <title>The genome of Pseudomonas putida NX-1, a lignin degrader.</title>
        <authorList>
            <person name="Xu Z."/>
        </authorList>
    </citation>
    <scope>NUCLEOTIDE SEQUENCE [LARGE SCALE GENOMIC DNA]</scope>
    <source>
        <strain evidence="8 9">NX-1</strain>
    </source>
</reference>
<dbReference type="EMBL" id="CP030750">
    <property type="protein sequence ID" value="AXA24375.1"/>
    <property type="molecule type" value="Genomic_DNA"/>
</dbReference>
<dbReference type="RefSeq" id="WP_112897892.1">
    <property type="nucleotide sequence ID" value="NZ_CP030750.1"/>
</dbReference>
<dbReference type="PANTHER" id="PTHR43124">
    <property type="entry name" value="PURINE EFFLUX PUMP PBUE"/>
    <property type="match status" value="1"/>
</dbReference>
<dbReference type="InterPro" id="IPR036259">
    <property type="entry name" value="MFS_trans_sf"/>
</dbReference>
<dbReference type="SUPFAM" id="SSF103473">
    <property type="entry name" value="MFS general substrate transporter"/>
    <property type="match status" value="1"/>
</dbReference>
<dbReference type="GO" id="GO:0022857">
    <property type="term" value="F:transmembrane transporter activity"/>
    <property type="evidence" value="ECO:0007669"/>
    <property type="project" value="InterPro"/>
</dbReference>
<keyword evidence="2" id="KW-1003">Cell membrane</keyword>
<name>A0AAD0L7W0_PSEPU</name>